<dbReference type="InterPro" id="IPR000352">
    <property type="entry name" value="Pep_chain_release_fac_I"/>
</dbReference>
<feature type="region of interest" description="Disordered" evidence="1">
    <location>
        <begin position="118"/>
        <end position="163"/>
    </location>
</feature>
<feature type="compositionally biased region" description="Basic residues" evidence="1">
    <location>
        <begin position="144"/>
        <end position="163"/>
    </location>
</feature>
<dbReference type="EMBL" id="KZ678141">
    <property type="protein sequence ID" value="PSN62817.1"/>
    <property type="molecule type" value="Genomic_DNA"/>
</dbReference>
<dbReference type="Pfam" id="PF00472">
    <property type="entry name" value="RF-1"/>
    <property type="match status" value="1"/>
</dbReference>
<evidence type="ECO:0000256" key="1">
    <source>
        <dbReference type="SAM" id="MobiDB-lite"/>
    </source>
</evidence>
<feature type="compositionally biased region" description="Basic and acidic residues" evidence="1">
    <location>
        <begin position="128"/>
        <end position="143"/>
    </location>
</feature>
<organism evidence="3 4">
    <name type="scientific">Corynespora cassiicola Philippines</name>
    <dbReference type="NCBI Taxonomy" id="1448308"/>
    <lineage>
        <taxon>Eukaryota</taxon>
        <taxon>Fungi</taxon>
        <taxon>Dikarya</taxon>
        <taxon>Ascomycota</taxon>
        <taxon>Pezizomycotina</taxon>
        <taxon>Dothideomycetes</taxon>
        <taxon>Pleosporomycetidae</taxon>
        <taxon>Pleosporales</taxon>
        <taxon>Corynesporascaceae</taxon>
        <taxon>Corynespora</taxon>
    </lineage>
</organism>
<name>A0A2T2NBL1_CORCC</name>
<dbReference type="STRING" id="1448308.A0A2T2NBL1"/>
<gene>
    <name evidence="3" type="ORF">BS50DRAFT_458793</name>
</gene>
<feature type="non-terminal residue" evidence="3">
    <location>
        <position position="163"/>
    </location>
</feature>
<evidence type="ECO:0000259" key="2">
    <source>
        <dbReference type="Pfam" id="PF00472"/>
    </source>
</evidence>
<dbReference type="InterPro" id="IPR052104">
    <property type="entry name" value="Mito_Release_Factor_mL62"/>
</dbReference>
<reference evidence="3 4" key="1">
    <citation type="journal article" date="2018" name="Front. Microbiol.">
        <title>Genome-Wide Analysis of Corynespora cassiicola Leaf Fall Disease Putative Effectors.</title>
        <authorList>
            <person name="Lopez D."/>
            <person name="Ribeiro S."/>
            <person name="Label P."/>
            <person name="Fumanal B."/>
            <person name="Venisse J.S."/>
            <person name="Kohler A."/>
            <person name="de Oliveira R.R."/>
            <person name="Labutti K."/>
            <person name="Lipzen A."/>
            <person name="Lail K."/>
            <person name="Bauer D."/>
            <person name="Ohm R.A."/>
            <person name="Barry K.W."/>
            <person name="Spatafora J."/>
            <person name="Grigoriev I.V."/>
            <person name="Martin F.M."/>
            <person name="Pujade-Renaud V."/>
        </authorList>
    </citation>
    <scope>NUCLEOTIDE SEQUENCE [LARGE SCALE GENOMIC DNA]</scope>
    <source>
        <strain evidence="3 4">Philippines</strain>
    </source>
</reference>
<dbReference type="Proteomes" id="UP000240883">
    <property type="component" value="Unassembled WGS sequence"/>
</dbReference>
<dbReference type="PANTHER" id="PTHR11075">
    <property type="entry name" value="PEPTIDE CHAIN RELEASE FACTOR"/>
    <property type="match status" value="1"/>
</dbReference>
<proteinExistence type="predicted"/>
<dbReference type="GO" id="GO:0005762">
    <property type="term" value="C:mitochondrial large ribosomal subunit"/>
    <property type="evidence" value="ECO:0007669"/>
    <property type="project" value="TreeGrafter"/>
</dbReference>
<feature type="non-terminal residue" evidence="3">
    <location>
        <position position="1"/>
    </location>
</feature>
<protein>
    <recommendedName>
        <fullName evidence="2">Prokaryotic-type class I peptide chain release factors domain-containing protein</fullName>
    </recommendedName>
</protein>
<dbReference type="OrthoDB" id="270639at2759"/>
<dbReference type="Gene3D" id="3.30.160.20">
    <property type="match status" value="1"/>
</dbReference>
<sequence length="163" mass="17909">SSHGPVDDDELARARKWLAALHADTIPKSIGELSFSRSSGPGGQNVNKVNSKATLKIPLDALLQHVPSALHNDIRNSRYLAARSNALIIQADDSRKQNDNAHSCYKRLHEAIVDAGRNAVPGQTTAEQAERVKNLQKSDNERRLKSKKQQSAKKSSRRGRGDD</sequence>
<dbReference type="GO" id="GO:0004045">
    <property type="term" value="F:peptidyl-tRNA hydrolase activity"/>
    <property type="evidence" value="ECO:0007669"/>
    <property type="project" value="TreeGrafter"/>
</dbReference>
<feature type="domain" description="Prokaryotic-type class I peptide chain release factors" evidence="2">
    <location>
        <begin position="26"/>
        <end position="157"/>
    </location>
</feature>
<accession>A0A2T2NBL1</accession>
<evidence type="ECO:0000313" key="4">
    <source>
        <dbReference type="Proteomes" id="UP000240883"/>
    </source>
</evidence>
<dbReference type="PANTHER" id="PTHR11075:SF54">
    <property type="entry name" value="LARGE RIBOSOMAL SUBUNIT PROTEIN ML62"/>
    <property type="match status" value="1"/>
</dbReference>
<dbReference type="GO" id="GO:0016150">
    <property type="term" value="F:translation release factor activity, codon nonspecific"/>
    <property type="evidence" value="ECO:0007669"/>
    <property type="project" value="TreeGrafter"/>
</dbReference>
<dbReference type="AlphaFoldDB" id="A0A2T2NBL1"/>
<keyword evidence="4" id="KW-1185">Reference proteome</keyword>
<dbReference type="SUPFAM" id="SSF110916">
    <property type="entry name" value="Peptidyl-tRNA hydrolase domain-like"/>
    <property type="match status" value="1"/>
</dbReference>
<dbReference type="GO" id="GO:0070126">
    <property type="term" value="P:mitochondrial translational termination"/>
    <property type="evidence" value="ECO:0007669"/>
    <property type="project" value="TreeGrafter"/>
</dbReference>
<evidence type="ECO:0000313" key="3">
    <source>
        <dbReference type="EMBL" id="PSN62817.1"/>
    </source>
</evidence>